<sequence length="319" mass="33321">MVGHAVALGGGHGLAVTLGALRQVASEITAVVTVGDDGGSSGRIRREMPVLPPGDLRMALAALAGERPEHRLAARFLQHRFGGDGTLAGHNLGNLMITGLTEVLDGDTVAALDAVGQIAGAVGRVVPMSLIPLDLVAIVSGLDDAHPTDTRRVRGQVAVATTKGRVEEIELQPASPPACPEACKAIEAADAIIFGPGSWFTSVLPHLLVPDLRDAVERSDARRYLTLNLAPQPGETTGFTAADLLRAFTRHAPRLRLDGVIADVRAAEEDDDLTAECGRIGAELISADLSSDNPNAHDVERYAALLRAVFGPTPTHDPT</sequence>
<dbReference type="GO" id="GO:0005737">
    <property type="term" value="C:cytoplasm"/>
    <property type="evidence" value="ECO:0007669"/>
    <property type="project" value="UniProtKB-SubCell"/>
</dbReference>
<dbReference type="AlphaFoldDB" id="A0A7L4YU96"/>
<dbReference type="GO" id="GO:0043743">
    <property type="term" value="F:LPPG:FO 2-phospho-L-lactate transferase activity"/>
    <property type="evidence" value="ECO:0007669"/>
    <property type="project" value="InterPro"/>
</dbReference>
<evidence type="ECO:0000256" key="1">
    <source>
        <dbReference type="ARBA" id="ARBA00022490"/>
    </source>
</evidence>
<dbReference type="Gene3D" id="3.40.50.10680">
    <property type="entry name" value="CofD-like domains"/>
    <property type="match status" value="1"/>
</dbReference>
<dbReference type="InterPro" id="IPR010119">
    <property type="entry name" value="Gluconeogen_factor"/>
</dbReference>
<keyword evidence="1 2" id="KW-0963">Cytoplasm</keyword>
<proteinExistence type="inferred from homology"/>
<comment type="function">
    <text evidence="2">Required for morphogenesis under gluconeogenic growth conditions.</text>
</comment>
<keyword evidence="4" id="KW-1185">Reference proteome</keyword>
<name>A0A7L4YU96_9ACTN</name>
<dbReference type="KEGG" id="eke:EK0264_18920"/>
<dbReference type="Proteomes" id="UP000463857">
    <property type="component" value="Chromosome"/>
</dbReference>
<comment type="similarity">
    <text evidence="2">Belongs to the gluconeogenesis factor family.</text>
</comment>
<dbReference type="EMBL" id="CP047156">
    <property type="protein sequence ID" value="QHC02568.1"/>
    <property type="molecule type" value="Genomic_DNA"/>
</dbReference>
<reference evidence="3 4" key="1">
    <citation type="journal article" date="2018" name="Int. J. Syst. Evol. Microbiol.">
        <title>Epidermidibacterium keratini gen. nov., sp. nov., a member of the family Sporichthyaceae, isolated from keratin epidermis.</title>
        <authorList>
            <person name="Lee D.G."/>
            <person name="Trujillo M.E."/>
            <person name="Kang S."/>
            <person name="Nam J.J."/>
            <person name="Kim Y.J."/>
        </authorList>
    </citation>
    <scope>NUCLEOTIDE SEQUENCE [LARGE SCALE GENOMIC DNA]</scope>
    <source>
        <strain evidence="3 4">EPI-7</strain>
    </source>
</reference>
<protein>
    <recommendedName>
        <fullName evidence="2">Putative gluconeogenesis factor</fullName>
    </recommendedName>
</protein>
<accession>A0A7L4YU96</accession>
<organism evidence="3 4">
    <name type="scientific">Epidermidibacterium keratini</name>
    <dbReference type="NCBI Taxonomy" id="1891644"/>
    <lineage>
        <taxon>Bacteria</taxon>
        <taxon>Bacillati</taxon>
        <taxon>Actinomycetota</taxon>
        <taxon>Actinomycetes</taxon>
        <taxon>Sporichthyales</taxon>
        <taxon>Sporichthyaceae</taxon>
        <taxon>Epidermidibacterium</taxon>
    </lineage>
</organism>
<evidence type="ECO:0000256" key="2">
    <source>
        <dbReference type="HAMAP-Rule" id="MF_00973"/>
    </source>
</evidence>
<dbReference type="Pfam" id="PF01933">
    <property type="entry name" value="CofD"/>
    <property type="match status" value="1"/>
</dbReference>
<evidence type="ECO:0000313" key="4">
    <source>
        <dbReference type="Proteomes" id="UP000463857"/>
    </source>
</evidence>
<dbReference type="InterPro" id="IPR002882">
    <property type="entry name" value="CofD"/>
</dbReference>
<dbReference type="NCBIfam" id="TIGR01826">
    <property type="entry name" value="CofD_related"/>
    <property type="match status" value="1"/>
</dbReference>
<dbReference type="OrthoDB" id="9783842at2"/>
<dbReference type="InParanoid" id="A0A7L4YU96"/>
<evidence type="ECO:0000313" key="3">
    <source>
        <dbReference type="EMBL" id="QHC02568.1"/>
    </source>
</evidence>
<dbReference type="InterPro" id="IPR038136">
    <property type="entry name" value="CofD-like_dom_sf"/>
</dbReference>
<dbReference type="SUPFAM" id="SSF142338">
    <property type="entry name" value="CofD-like"/>
    <property type="match status" value="1"/>
</dbReference>
<dbReference type="FunCoup" id="A0A7L4YU96">
    <property type="interactions" value="4"/>
</dbReference>
<dbReference type="CDD" id="cd07187">
    <property type="entry name" value="YvcK_like"/>
    <property type="match status" value="1"/>
</dbReference>
<dbReference type="HAMAP" id="MF_00973">
    <property type="entry name" value="Gluconeogen_factor"/>
    <property type="match status" value="1"/>
</dbReference>
<dbReference type="GO" id="GO:0008360">
    <property type="term" value="P:regulation of cell shape"/>
    <property type="evidence" value="ECO:0007669"/>
    <property type="project" value="UniProtKB-UniRule"/>
</dbReference>
<gene>
    <name evidence="3" type="primary">yvcK</name>
    <name evidence="3" type="ORF">EK0264_18920</name>
</gene>
<dbReference type="PANTHER" id="PTHR30135">
    <property type="entry name" value="UNCHARACTERIZED PROTEIN YVCK-RELATED"/>
    <property type="match status" value="1"/>
</dbReference>
<dbReference type="PANTHER" id="PTHR30135:SF3">
    <property type="entry name" value="GLUCONEOGENESIS FACTOR-RELATED"/>
    <property type="match status" value="1"/>
</dbReference>
<comment type="subcellular location">
    <subcellularLocation>
        <location evidence="2">Cytoplasm</location>
    </subcellularLocation>
</comment>